<organism evidence="20 21">
    <name type="scientific">Stappia albiluteola</name>
    <dbReference type="NCBI Taxonomy" id="2758565"/>
    <lineage>
        <taxon>Bacteria</taxon>
        <taxon>Pseudomonadati</taxon>
        <taxon>Pseudomonadota</taxon>
        <taxon>Alphaproteobacteria</taxon>
        <taxon>Hyphomicrobiales</taxon>
        <taxon>Stappiaceae</taxon>
        <taxon>Stappia</taxon>
    </lineage>
</organism>
<keyword evidence="12 18" id="KW-0548">Nucleotidyltransferase</keyword>
<gene>
    <name evidence="20" type="ORF">H2509_05240</name>
</gene>
<dbReference type="GO" id="GO:0016024">
    <property type="term" value="P:CDP-diacylglycerol biosynthetic process"/>
    <property type="evidence" value="ECO:0007669"/>
    <property type="project" value="UniProtKB-UniPathway"/>
</dbReference>
<dbReference type="PANTHER" id="PTHR46382">
    <property type="entry name" value="PHOSPHATIDATE CYTIDYLYLTRANSFERASE"/>
    <property type="match status" value="1"/>
</dbReference>
<evidence type="ECO:0000256" key="1">
    <source>
        <dbReference type="ARBA" id="ARBA00001698"/>
    </source>
</evidence>
<keyword evidence="16" id="KW-0594">Phospholipid biosynthesis</keyword>
<dbReference type="PROSITE" id="PS01315">
    <property type="entry name" value="CDS"/>
    <property type="match status" value="1"/>
</dbReference>
<feature type="transmembrane region" description="Helical" evidence="19">
    <location>
        <begin position="143"/>
        <end position="164"/>
    </location>
</feature>
<feature type="transmembrane region" description="Helical" evidence="19">
    <location>
        <begin position="119"/>
        <end position="137"/>
    </location>
</feature>
<accession>A0A839ABH0</accession>
<feature type="transmembrane region" description="Helical" evidence="19">
    <location>
        <begin position="25"/>
        <end position="58"/>
    </location>
</feature>
<evidence type="ECO:0000256" key="10">
    <source>
        <dbReference type="ARBA" id="ARBA00022679"/>
    </source>
</evidence>
<dbReference type="PANTHER" id="PTHR46382:SF1">
    <property type="entry name" value="PHOSPHATIDATE CYTIDYLYLTRANSFERASE"/>
    <property type="match status" value="1"/>
</dbReference>
<keyword evidence="14" id="KW-0443">Lipid metabolism</keyword>
<keyword evidence="21" id="KW-1185">Reference proteome</keyword>
<evidence type="ECO:0000313" key="20">
    <source>
        <dbReference type="EMBL" id="MBA5776526.1"/>
    </source>
</evidence>
<dbReference type="GO" id="GO:0005886">
    <property type="term" value="C:plasma membrane"/>
    <property type="evidence" value="ECO:0007669"/>
    <property type="project" value="UniProtKB-SubCell"/>
</dbReference>
<sequence length="290" mass="29208">MSGEAGAGLPDGSPAGGMSNLRLRVLSALVLGPLALAAIWFGGVAFAAFVGVTTILLLHEWLTIVGANRLKADTAIAYAAAFAALLAVAFGEVGIAFALVLAGGAATFLFGLRSDGGRWVAEGVLYAGLTGVTLIALRDGEYGLVSVAYLFLLVWATDIAAYFVGRSLGGPKLWPRVSPKKTWSGATGGAAAAMLIGLAGGLSAGSFGLAAWLAASVILSIFSQVGDLFESAVKRHFGVKDSGRIIPGHGGVMDRVDGIVGAAVLGYALASLVTGSISDPVAGLVEAYAR</sequence>
<dbReference type="RefSeq" id="WP_182163003.1">
    <property type="nucleotide sequence ID" value="NZ_JACFXV010000043.1"/>
</dbReference>
<dbReference type="Pfam" id="PF01148">
    <property type="entry name" value="CTP_transf_1"/>
    <property type="match status" value="1"/>
</dbReference>
<dbReference type="Proteomes" id="UP000541109">
    <property type="component" value="Unassembled WGS sequence"/>
</dbReference>
<evidence type="ECO:0000256" key="15">
    <source>
        <dbReference type="ARBA" id="ARBA00023136"/>
    </source>
</evidence>
<keyword evidence="11 18" id="KW-0812">Transmembrane</keyword>
<keyword evidence="13 19" id="KW-1133">Transmembrane helix</keyword>
<protein>
    <recommendedName>
        <fullName evidence="7 18">Phosphatidate cytidylyltransferase</fullName>
        <ecNumber evidence="6 18">2.7.7.41</ecNumber>
    </recommendedName>
</protein>
<keyword evidence="9" id="KW-0444">Lipid biosynthesis</keyword>
<feature type="transmembrane region" description="Helical" evidence="19">
    <location>
        <begin position="185"/>
        <end position="203"/>
    </location>
</feature>
<comment type="pathway">
    <text evidence="3 18">Phospholipid metabolism; CDP-diacylglycerol biosynthesis; CDP-diacylglycerol from sn-glycerol 3-phosphate: step 3/3.</text>
</comment>
<dbReference type="EC" id="2.7.7.41" evidence="6 18"/>
<evidence type="ECO:0000256" key="6">
    <source>
        <dbReference type="ARBA" id="ARBA00012487"/>
    </source>
</evidence>
<comment type="similarity">
    <text evidence="5 18">Belongs to the CDS family.</text>
</comment>
<evidence type="ECO:0000256" key="9">
    <source>
        <dbReference type="ARBA" id="ARBA00022516"/>
    </source>
</evidence>
<name>A0A839ABH0_9HYPH</name>
<evidence type="ECO:0000256" key="19">
    <source>
        <dbReference type="SAM" id="Phobius"/>
    </source>
</evidence>
<comment type="pathway">
    <text evidence="4">Lipid metabolism.</text>
</comment>
<evidence type="ECO:0000256" key="12">
    <source>
        <dbReference type="ARBA" id="ARBA00022695"/>
    </source>
</evidence>
<evidence type="ECO:0000256" key="7">
    <source>
        <dbReference type="ARBA" id="ARBA00019373"/>
    </source>
</evidence>
<evidence type="ECO:0000313" key="21">
    <source>
        <dbReference type="Proteomes" id="UP000541109"/>
    </source>
</evidence>
<dbReference type="UniPathway" id="UPA00557">
    <property type="reaction ID" value="UER00614"/>
</dbReference>
<evidence type="ECO:0000256" key="16">
    <source>
        <dbReference type="ARBA" id="ARBA00023209"/>
    </source>
</evidence>
<comment type="subcellular location">
    <subcellularLocation>
        <location evidence="2">Cell membrane</location>
        <topology evidence="2">Multi-pass membrane protein</topology>
    </subcellularLocation>
</comment>
<dbReference type="InterPro" id="IPR000374">
    <property type="entry name" value="PC_trans"/>
</dbReference>
<reference evidence="20 21" key="1">
    <citation type="submission" date="2020-07" db="EMBL/GenBank/DDBJ databases">
        <title>Stappia sp., F7233, whole genome shotgun sequencing project.</title>
        <authorList>
            <person name="Jiang S."/>
            <person name="Liu Z.W."/>
            <person name="Du Z.J."/>
        </authorList>
    </citation>
    <scope>NUCLEOTIDE SEQUENCE [LARGE SCALE GENOMIC DNA]</scope>
    <source>
        <strain evidence="20 21">F7233</strain>
    </source>
</reference>
<keyword evidence="8" id="KW-1003">Cell membrane</keyword>
<comment type="catalytic activity">
    <reaction evidence="1 18">
        <text>a 1,2-diacyl-sn-glycero-3-phosphate + CTP + H(+) = a CDP-1,2-diacyl-sn-glycerol + diphosphate</text>
        <dbReference type="Rhea" id="RHEA:16229"/>
        <dbReference type="ChEBI" id="CHEBI:15378"/>
        <dbReference type="ChEBI" id="CHEBI:33019"/>
        <dbReference type="ChEBI" id="CHEBI:37563"/>
        <dbReference type="ChEBI" id="CHEBI:58332"/>
        <dbReference type="ChEBI" id="CHEBI:58608"/>
        <dbReference type="EC" id="2.7.7.41"/>
    </reaction>
</comment>
<evidence type="ECO:0000256" key="2">
    <source>
        <dbReference type="ARBA" id="ARBA00004651"/>
    </source>
</evidence>
<dbReference type="AlphaFoldDB" id="A0A839ABH0"/>
<comment type="caution">
    <text evidence="20">The sequence shown here is derived from an EMBL/GenBank/DDBJ whole genome shotgun (WGS) entry which is preliminary data.</text>
</comment>
<evidence type="ECO:0000256" key="14">
    <source>
        <dbReference type="ARBA" id="ARBA00023098"/>
    </source>
</evidence>
<evidence type="ECO:0000256" key="17">
    <source>
        <dbReference type="ARBA" id="ARBA00023264"/>
    </source>
</evidence>
<dbReference type="GO" id="GO:0004605">
    <property type="term" value="F:phosphatidate cytidylyltransferase activity"/>
    <property type="evidence" value="ECO:0007669"/>
    <property type="project" value="UniProtKB-EC"/>
</dbReference>
<evidence type="ECO:0000256" key="4">
    <source>
        <dbReference type="ARBA" id="ARBA00005189"/>
    </source>
</evidence>
<evidence type="ECO:0000256" key="13">
    <source>
        <dbReference type="ARBA" id="ARBA00022989"/>
    </source>
</evidence>
<keyword evidence="15 19" id="KW-0472">Membrane</keyword>
<evidence type="ECO:0000256" key="5">
    <source>
        <dbReference type="ARBA" id="ARBA00010185"/>
    </source>
</evidence>
<keyword evidence="10 18" id="KW-0808">Transferase</keyword>
<proteinExistence type="inferred from homology"/>
<evidence type="ECO:0000256" key="11">
    <source>
        <dbReference type="ARBA" id="ARBA00022692"/>
    </source>
</evidence>
<evidence type="ECO:0000256" key="18">
    <source>
        <dbReference type="RuleBase" id="RU003938"/>
    </source>
</evidence>
<keyword evidence="17" id="KW-1208">Phospholipid metabolism</keyword>
<evidence type="ECO:0000256" key="3">
    <source>
        <dbReference type="ARBA" id="ARBA00005119"/>
    </source>
</evidence>
<evidence type="ECO:0000256" key="8">
    <source>
        <dbReference type="ARBA" id="ARBA00022475"/>
    </source>
</evidence>
<dbReference type="EMBL" id="JACFXV010000043">
    <property type="protein sequence ID" value="MBA5776526.1"/>
    <property type="molecule type" value="Genomic_DNA"/>
</dbReference>